<gene>
    <name evidence="3" type="ORF">OXX778_LOCUS1786</name>
</gene>
<feature type="compositionally biased region" description="Polar residues" evidence="1">
    <location>
        <begin position="141"/>
        <end position="153"/>
    </location>
</feature>
<feature type="domain" description="HP" evidence="2">
    <location>
        <begin position="509"/>
        <end position="575"/>
    </location>
</feature>
<dbReference type="InterPro" id="IPR051618">
    <property type="entry name" value="Actin-binding_LIM"/>
</dbReference>
<feature type="region of interest" description="Disordered" evidence="1">
    <location>
        <begin position="13"/>
        <end position="45"/>
    </location>
</feature>
<proteinExistence type="predicted"/>
<evidence type="ECO:0000313" key="4">
    <source>
        <dbReference type="Proteomes" id="UP000663879"/>
    </source>
</evidence>
<evidence type="ECO:0000259" key="2">
    <source>
        <dbReference type="PROSITE" id="PS51089"/>
    </source>
</evidence>
<protein>
    <recommendedName>
        <fullName evidence="2">HP domain-containing protein</fullName>
    </recommendedName>
</protein>
<dbReference type="InterPro" id="IPR003128">
    <property type="entry name" value="Villin_headpiece"/>
</dbReference>
<dbReference type="AlphaFoldDB" id="A0A813M415"/>
<feature type="compositionally biased region" description="Basic and acidic residues" evidence="1">
    <location>
        <begin position="26"/>
        <end position="42"/>
    </location>
</feature>
<dbReference type="PROSITE" id="PS51089">
    <property type="entry name" value="HP"/>
    <property type="match status" value="1"/>
</dbReference>
<evidence type="ECO:0000256" key="1">
    <source>
        <dbReference type="SAM" id="MobiDB-lite"/>
    </source>
</evidence>
<dbReference type="SMART" id="SM00153">
    <property type="entry name" value="VHP"/>
    <property type="match status" value="1"/>
</dbReference>
<accession>A0A813M415</accession>
<dbReference type="PANTHER" id="PTHR24213">
    <property type="entry name" value="ACTIN-BINDING LIM PROTEIN"/>
    <property type="match status" value="1"/>
</dbReference>
<dbReference type="PANTHER" id="PTHR24213:SF9">
    <property type="entry name" value="UNCOORDINATED 115A, ISOFORM B-RELATED"/>
    <property type="match status" value="1"/>
</dbReference>
<feature type="region of interest" description="Disordered" evidence="1">
    <location>
        <begin position="91"/>
        <end position="160"/>
    </location>
</feature>
<dbReference type="Gene3D" id="1.10.950.10">
    <property type="entry name" value="Villin headpiece domain"/>
    <property type="match status" value="1"/>
</dbReference>
<dbReference type="Pfam" id="PF02209">
    <property type="entry name" value="VHP"/>
    <property type="match status" value="1"/>
</dbReference>
<feature type="region of interest" description="Disordered" evidence="1">
    <location>
        <begin position="361"/>
        <end position="382"/>
    </location>
</feature>
<dbReference type="GO" id="GO:0051015">
    <property type="term" value="F:actin filament binding"/>
    <property type="evidence" value="ECO:0007669"/>
    <property type="project" value="TreeGrafter"/>
</dbReference>
<feature type="compositionally biased region" description="Low complexity" evidence="1">
    <location>
        <begin position="369"/>
        <end position="382"/>
    </location>
</feature>
<reference evidence="3" key="1">
    <citation type="submission" date="2021-02" db="EMBL/GenBank/DDBJ databases">
        <authorList>
            <person name="Nowell W R."/>
        </authorList>
    </citation>
    <scope>NUCLEOTIDE SEQUENCE</scope>
    <source>
        <strain evidence="3">Ploen Becks lab</strain>
    </source>
</reference>
<dbReference type="GO" id="GO:0030032">
    <property type="term" value="P:lamellipodium assembly"/>
    <property type="evidence" value="ECO:0007669"/>
    <property type="project" value="TreeGrafter"/>
</dbReference>
<feature type="compositionally biased region" description="Polar residues" evidence="1">
    <location>
        <begin position="91"/>
        <end position="116"/>
    </location>
</feature>
<organism evidence="3 4">
    <name type="scientific">Brachionus calyciflorus</name>
    <dbReference type="NCBI Taxonomy" id="104777"/>
    <lineage>
        <taxon>Eukaryota</taxon>
        <taxon>Metazoa</taxon>
        <taxon>Spiralia</taxon>
        <taxon>Gnathifera</taxon>
        <taxon>Rotifera</taxon>
        <taxon>Eurotatoria</taxon>
        <taxon>Monogononta</taxon>
        <taxon>Pseudotrocha</taxon>
        <taxon>Ploima</taxon>
        <taxon>Brachionidae</taxon>
        <taxon>Brachionus</taxon>
    </lineage>
</organism>
<keyword evidence="4" id="KW-1185">Reference proteome</keyword>
<dbReference type="GO" id="GO:0015629">
    <property type="term" value="C:actin cytoskeleton"/>
    <property type="evidence" value="ECO:0007669"/>
    <property type="project" value="TreeGrafter"/>
</dbReference>
<name>A0A813M415_9BILA</name>
<evidence type="ECO:0000313" key="3">
    <source>
        <dbReference type="EMBL" id="CAF0717181.1"/>
    </source>
</evidence>
<dbReference type="GO" id="GO:0007010">
    <property type="term" value="P:cytoskeleton organization"/>
    <property type="evidence" value="ECO:0007669"/>
    <property type="project" value="InterPro"/>
</dbReference>
<dbReference type="Proteomes" id="UP000663879">
    <property type="component" value="Unassembled WGS sequence"/>
</dbReference>
<dbReference type="OrthoDB" id="1746725at2759"/>
<dbReference type="SUPFAM" id="SSF47050">
    <property type="entry name" value="VHP, Villin headpiece domain"/>
    <property type="match status" value="1"/>
</dbReference>
<comment type="caution">
    <text evidence="3">The sequence shown here is derived from an EMBL/GenBank/DDBJ whole genome shotgun (WGS) entry which is preliminary data.</text>
</comment>
<sequence length="575" mass="66528">MFQFFKNIKKIKKSKNSNKENVPPEIKVKKDKSPTHKVDDKSSSTFTQVSNVNKEINLEEQVQNLSIELPKKFVNEPFIETYISSIKTSVSSMNTPKTCSPRNTKQRNFSNFTFETPSKPPIAPIKNQRSSRSDKKSTRTLQSLKSRASSAPGTESMDLIRDKDDPVYLSKFAGGYEPSPEKASRIEELDWLSNDYTSSLSLHRSQPRMGTLSCSTIRQRSQSVNANDKSKYQNFMFDKDQYDYVSRFKNERLQRVCKADQSQTYQKTKSKNIFPSHAKSENEVCDMKVKKLSEKLKKEIDEISKIENESSMAAELLPEIKYHQRELAQKNDIDPWKASRSRNANFEPNSRTRYICPINASPSRKCRSSRQSSSSNSPYLRRSILPSNATSTLYRNYNFTYSKSSLTESGSENVFHDDTETDNKIRDILKENQNFPNLVTSTAYFSRLKTTPYVVRQISGPRPGYGLSSSNKNAPKPKMQNYHISVYEFKKEVKDGANYLDTINAYKSHISTKVIPYNILKNNPGKHYPNFIDRENLEKYLSSKEFAQIFAMNQEQFYQLPLWRQRELKKNVYLF</sequence>
<dbReference type="InterPro" id="IPR036886">
    <property type="entry name" value="Villin_headpiece_dom_sf"/>
</dbReference>
<dbReference type="EMBL" id="CAJNOC010000124">
    <property type="protein sequence ID" value="CAF0717181.1"/>
    <property type="molecule type" value="Genomic_DNA"/>
</dbReference>